<dbReference type="EMBL" id="BEXT01000001">
    <property type="protein sequence ID" value="GBC62070.1"/>
    <property type="molecule type" value="Genomic_DNA"/>
</dbReference>
<proteinExistence type="predicted"/>
<feature type="region of interest" description="Disordered" evidence="1">
    <location>
        <begin position="828"/>
        <end position="854"/>
    </location>
</feature>
<dbReference type="RefSeq" id="WP_124329279.1">
    <property type="nucleotide sequence ID" value="NZ_BEXT01000001.1"/>
</dbReference>
<reference evidence="4" key="1">
    <citation type="submission" date="2017-11" db="EMBL/GenBank/DDBJ databases">
        <authorList>
            <person name="Watanabe M."/>
            <person name="Kojima H."/>
        </authorList>
    </citation>
    <scope>NUCLEOTIDE SEQUENCE [LARGE SCALE GENOMIC DNA]</scope>
    <source>
        <strain evidence="4">Tokyo 01</strain>
    </source>
</reference>
<dbReference type="InterPro" id="IPR011990">
    <property type="entry name" value="TPR-like_helical_dom_sf"/>
</dbReference>
<reference evidence="4" key="2">
    <citation type="submission" date="2019-01" db="EMBL/GenBank/DDBJ databases">
        <title>Genome sequence of Desulfonema ishimotonii strain Tokyo 01.</title>
        <authorList>
            <person name="Fukui M."/>
        </authorList>
    </citation>
    <scope>NUCLEOTIDE SEQUENCE [LARGE SCALE GENOMIC DNA]</scope>
    <source>
        <strain evidence="4">Tokyo 01</strain>
    </source>
</reference>
<keyword evidence="2" id="KW-0472">Membrane</keyword>
<dbReference type="OrthoDB" id="5414729at2"/>
<evidence type="ECO:0000313" key="4">
    <source>
        <dbReference type="Proteomes" id="UP000288096"/>
    </source>
</evidence>
<sequence length="854" mass="97365">MDIKNFYLLLELPADPPEEDPEVIEKAIRAKQSEWSRYRNHPTKSTLAQQYIGLIPDIRTVMSDDRLRKKEAKKARKILRDRERERFSRIDRHITLLMSKGVVSKQELSLLAKFHGVKPDMIRKRLKQKAVFFKISRQTDQLIRSGKCADKNLSKLARSHRISAEKLRKLCDKKLRDRDAEVENYLSRCAQRGYVTNEEIALLNRLYGVRESALLKRLRCPVRPKEDTGTLRPAPIDKTLEKLISDKLRLVGKTSLYDFLGIPPESDLDALMQRALDKESEVRRIGQKDAITTASGALAGHCLTNFKSEESRKAYDLSLVRSRLGEISDPLEVAGLSGRVWPEYVDILVRQAVGLGMDIEDACEYIESYCLGKNWHIEKKVIAPEKRRFRRIVAAAAVAGILLLIGIFFAVQHFQEVRIRNAWQKALTEAERQETPEAREVILKNFVKYHEAGAYTAAAEKKIAGIRKEIEERDFELTKQHAGGAVAAGDFEKAAALYRDYLSDYPATPHQQAIGEHLTDIGEKIDDRDFNALKSVARRDYDRQIEAYAVYFDSHPRGKHLEEAREIISATVDRYFDALKKALSSCEKSEDWGGCVAHCDAFLAKFGGTEQAKAAEGLRGKYKNKIVSHADLIRMKQEATRQGTDYEAARLIYLEYLEANPELPSSLKKLIVKEVRILDERIDRQKQAAQEWEKVLAYGQEHQAPLSGRIRKTEAFIAKYPEDIHSAEAVTLLAQLSKEKALEDDRKRIETENETWRQLVGYSTDSRHPLGERIRRTEQYLSENANGKYSQKAGAILDKLRQQKRIQDERSRQQQALKLRIQQEERRIRGVIGGSGGGALRTTGTAPSPTARPV</sequence>
<evidence type="ECO:0000256" key="2">
    <source>
        <dbReference type="SAM" id="Phobius"/>
    </source>
</evidence>
<protein>
    <submittedName>
        <fullName evidence="3">Uncharacterized protein</fullName>
    </submittedName>
</protein>
<keyword evidence="2" id="KW-1133">Transmembrane helix</keyword>
<name>A0A401FYP4_9BACT</name>
<gene>
    <name evidence="3" type="ORF">DENIS_3033</name>
</gene>
<organism evidence="3 4">
    <name type="scientific">Desulfonema ishimotonii</name>
    <dbReference type="NCBI Taxonomy" id="45657"/>
    <lineage>
        <taxon>Bacteria</taxon>
        <taxon>Pseudomonadati</taxon>
        <taxon>Thermodesulfobacteriota</taxon>
        <taxon>Desulfobacteria</taxon>
        <taxon>Desulfobacterales</taxon>
        <taxon>Desulfococcaceae</taxon>
        <taxon>Desulfonema</taxon>
    </lineage>
</organism>
<comment type="caution">
    <text evidence="3">The sequence shown here is derived from an EMBL/GenBank/DDBJ whole genome shotgun (WGS) entry which is preliminary data.</text>
</comment>
<dbReference type="Proteomes" id="UP000288096">
    <property type="component" value="Unassembled WGS sequence"/>
</dbReference>
<evidence type="ECO:0000256" key="1">
    <source>
        <dbReference type="SAM" id="MobiDB-lite"/>
    </source>
</evidence>
<accession>A0A401FYP4</accession>
<dbReference type="AlphaFoldDB" id="A0A401FYP4"/>
<dbReference type="Gene3D" id="1.25.40.10">
    <property type="entry name" value="Tetratricopeptide repeat domain"/>
    <property type="match status" value="1"/>
</dbReference>
<evidence type="ECO:0000313" key="3">
    <source>
        <dbReference type="EMBL" id="GBC62070.1"/>
    </source>
</evidence>
<keyword evidence="4" id="KW-1185">Reference proteome</keyword>
<feature type="transmembrane region" description="Helical" evidence="2">
    <location>
        <begin position="392"/>
        <end position="411"/>
    </location>
</feature>
<keyword evidence="2" id="KW-0812">Transmembrane</keyword>